<gene>
    <name evidence="1" type="ORF">MMEN_LOCUS21364</name>
</gene>
<accession>A0A8S4BPT4</accession>
<organism evidence="1 2">
    <name type="scientific">Menidia menidia</name>
    <name type="common">Atlantic silverside</name>
    <dbReference type="NCBI Taxonomy" id="238744"/>
    <lineage>
        <taxon>Eukaryota</taxon>
        <taxon>Metazoa</taxon>
        <taxon>Chordata</taxon>
        <taxon>Craniata</taxon>
        <taxon>Vertebrata</taxon>
        <taxon>Euteleostomi</taxon>
        <taxon>Actinopterygii</taxon>
        <taxon>Neopterygii</taxon>
        <taxon>Teleostei</taxon>
        <taxon>Neoteleostei</taxon>
        <taxon>Acanthomorphata</taxon>
        <taxon>Ovalentaria</taxon>
        <taxon>Atherinomorphae</taxon>
        <taxon>Atheriniformes</taxon>
        <taxon>Atherinopsidae</taxon>
        <taxon>Menidiinae</taxon>
        <taxon>Menidia</taxon>
    </lineage>
</organism>
<name>A0A8S4BPT4_9TELE</name>
<comment type="caution">
    <text evidence="1">The sequence shown here is derived from an EMBL/GenBank/DDBJ whole genome shotgun (WGS) entry which is preliminary data.</text>
</comment>
<dbReference type="AlphaFoldDB" id="A0A8S4BPT4"/>
<proteinExistence type="predicted"/>
<dbReference type="Proteomes" id="UP000677803">
    <property type="component" value="Unassembled WGS sequence"/>
</dbReference>
<evidence type="ECO:0000313" key="1">
    <source>
        <dbReference type="EMBL" id="CAG6021137.1"/>
    </source>
</evidence>
<keyword evidence="2" id="KW-1185">Reference proteome</keyword>
<dbReference type="EMBL" id="CAJRST010041110">
    <property type="protein sequence ID" value="CAG6021137.1"/>
    <property type="molecule type" value="Genomic_DNA"/>
</dbReference>
<evidence type="ECO:0000313" key="2">
    <source>
        <dbReference type="Proteomes" id="UP000677803"/>
    </source>
</evidence>
<protein>
    <submittedName>
        <fullName evidence="1">(Atlantic silverside) hypothetical protein</fullName>
    </submittedName>
</protein>
<reference evidence="1" key="1">
    <citation type="submission" date="2021-05" db="EMBL/GenBank/DDBJ databases">
        <authorList>
            <person name="Tigano A."/>
        </authorList>
    </citation>
    <scope>NUCLEOTIDE SEQUENCE</scope>
</reference>
<sequence>MLQWSSELLRSGAARIPSGPDKWSDATELNYDLAHTHELVTPHCQDTPVCLTKHTGLELMERNQSKVPEQSIPQTLLQIYDCPRVVAEWYEVGFALTPFEGMKKEVLFIFIALELPCAW</sequence>